<protein>
    <submittedName>
        <fullName evidence="2">Lipoprotein</fullName>
    </submittedName>
</protein>
<sequence length="278" mass="27938">MKRRSGGGPAARPLATLATGLAVAAVLPIAAACSNGGGNGGGGSGSPSASGSPGASASAGVLTAAGARSALITEADLGYGWNEEKGAAGWRDSLPVGKVDVAEFLDDRASAAVCQKFIDALYTDELLGKPSGASALTGFSGADRARMLYQVASYDRNRLDDSMAWLRTVPSACDRFTITGDGGGKRTVEVVEAPLPKTGDARQGLNMTVKGTVDGEPLTLTADIAAVRVGSSAITVTNGGLDGVEPGSTRQAVEQGTRRLEAVLAGRTPPEQPPGPQD</sequence>
<keyword evidence="1" id="KW-0732">Signal</keyword>
<organism evidence="2 3">
    <name type="scientific">Streptomyces thermolineatus</name>
    <dbReference type="NCBI Taxonomy" id="44033"/>
    <lineage>
        <taxon>Bacteria</taxon>
        <taxon>Bacillati</taxon>
        <taxon>Actinomycetota</taxon>
        <taxon>Actinomycetes</taxon>
        <taxon>Kitasatosporales</taxon>
        <taxon>Streptomycetaceae</taxon>
        <taxon>Streptomyces</taxon>
    </lineage>
</organism>
<feature type="signal peptide" evidence="1">
    <location>
        <begin position="1"/>
        <end position="24"/>
    </location>
</feature>
<accession>A0ABN3L7R6</accession>
<keyword evidence="2" id="KW-0449">Lipoprotein</keyword>
<comment type="caution">
    <text evidence="2">The sequence shown here is derived from an EMBL/GenBank/DDBJ whole genome shotgun (WGS) entry which is preliminary data.</text>
</comment>
<evidence type="ECO:0000313" key="2">
    <source>
        <dbReference type="EMBL" id="GAA2479299.1"/>
    </source>
</evidence>
<dbReference type="RefSeq" id="WP_344382269.1">
    <property type="nucleotide sequence ID" value="NZ_BAAATA010000006.1"/>
</dbReference>
<dbReference type="Proteomes" id="UP001501358">
    <property type="component" value="Unassembled WGS sequence"/>
</dbReference>
<dbReference type="PROSITE" id="PS51257">
    <property type="entry name" value="PROKAR_LIPOPROTEIN"/>
    <property type="match status" value="1"/>
</dbReference>
<keyword evidence="3" id="KW-1185">Reference proteome</keyword>
<name>A0ABN3L7R6_9ACTN</name>
<proteinExistence type="predicted"/>
<evidence type="ECO:0000313" key="3">
    <source>
        <dbReference type="Proteomes" id="UP001501358"/>
    </source>
</evidence>
<gene>
    <name evidence="2" type="ORF">GCM10010406_14380</name>
</gene>
<feature type="chain" id="PRO_5046686931" evidence="1">
    <location>
        <begin position="25"/>
        <end position="278"/>
    </location>
</feature>
<evidence type="ECO:0000256" key="1">
    <source>
        <dbReference type="SAM" id="SignalP"/>
    </source>
</evidence>
<reference evidence="2 3" key="1">
    <citation type="journal article" date="2019" name="Int. J. Syst. Evol. Microbiol.">
        <title>The Global Catalogue of Microorganisms (GCM) 10K type strain sequencing project: providing services to taxonomists for standard genome sequencing and annotation.</title>
        <authorList>
            <consortium name="The Broad Institute Genomics Platform"/>
            <consortium name="The Broad Institute Genome Sequencing Center for Infectious Disease"/>
            <person name="Wu L."/>
            <person name="Ma J."/>
        </authorList>
    </citation>
    <scope>NUCLEOTIDE SEQUENCE [LARGE SCALE GENOMIC DNA]</scope>
    <source>
        <strain evidence="2 3">JCM 6307</strain>
    </source>
</reference>
<dbReference type="EMBL" id="BAAATA010000006">
    <property type="protein sequence ID" value="GAA2479299.1"/>
    <property type="molecule type" value="Genomic_DNA"/>
</dbReference>